<dbReference type="Proteomes" id="UP001321445">
    <property type="component" value="Chromosome"/>
</dbReference>
<dbReference type="SUPFAM" id="SSF55785">
    <property type="entry name" value="PYP-like sensor domain (PAS domain)"/>
    <property type="match status" value="3"/>
</dbReference>
<dbReference type="PANTHER" id="PTHR43304">
    <property type="entry name" value="PHYTOCHROME-LIKE PROTEIN CPH1"/>
    <property type="match status" value="1"/>
</dbReference>
<dbReference type="Pfam" id="PF08447">
    <property type="entry name" value="PAS_3"/>
    <property type="match status" value="1"/>
</dbReference>
<evidence type="ECO:0000313" key="10">
    <source>
        <dbReference type="Proteomes" id="UP001321445"/>
    </source>
</evidence>
<dbReference type="InterPro" id="IPR013656">
    <property type="entry name" value="PAS_4"/>
</dbReference>
<feature type="domain" description="PAC" evidence="8">
    <location>
        <begin position="334"/>
        <end position="390"/>
    </location>
</feature>
<dbReference type="PROSITE" id="PS50109">
    <property type="entry name" value="HIS_KIN"/>
    <property type="match status" value="1"/>
</dbReference>
<dbReference type="Gene3D" id="3.30.565.10">
    <property type="entry name" value="Histidine kinase-like ATPase, C-terminal domain"/>
    <property type="match status" value="1"/>
</dbReference>
<feature type="domain" description="PAS" evidence="7">
    <location>
        <begin position="262"/>
        <end position="334"/>
    </location>
</feature>
<evidence type="ECO:0000256" key="3">
    <source>
        <dbReference type="ARBA" id="ARBA00022553"/>
    </source>
</evidence>
<dbReference type="InterPro" id="IPR052162">
    <property type="entry name" value="Sensor_kinase/Photoreceptor"/>
</dbReference>
<evidence type="ECO:0000256" key="1">
    <source>
        <dbReference type="ARBA" id="ARBA00000085"/>
    </source>
</evidence>
<evidence type="ECO:0000256" key="5">
    <source>
        <dbReference type="ARBA" id="ARBA00022777"/>
    </source>
</evidence>
<evidence type="ECO:0000259" key="8">
    <source>
        <dbReference type="PROSITE" id="PS50113"/>
    </source>
</evidence>
<dbReference type="PROSITE" id="PS50112">
    <property type="entry name" value="PAS"/>
    <property type="match status" value="2"/>
</dbReference>
<dbReference type="PANTHER" id="PTHR43304:SF1">
    <property type="entry name" value="PAC DOMAIN-CONTAINING PROTEIN"/>
    <property type="match status" value="1"/>
</dbReference>
<keyword evidence="4" id="KW-0808">Transferase</keyword>
<dbReference type="InterPro" id="IPR001610">
    <property type="entry name" value="PAC"/>
</dbReference>
<reference evidence="9 10" key="1">
    <citation type="submission" date="2023-03" db="EMBL/GenBank/DDBJ databases">
        <title>Description of Hydrogenimonas sp. ISO32.</title>
        <authorList>
            <person name="Mino S."/>
            <person name="Fukazawa S."/>
            <person name="Sawabe T."/>
        </authorList>
    </citation>
    <scope>NUCLEOTIDE SEQUENCE [LARGE SCALE GENOMIC DNA]</scope>
    <source>
        <strain evidence="9 10">ISO32</strain>
    </source>
</reference>
<dbReference type="InterPro" id="IPR003594">
    <property type="entry name" value="HATPase_dom"/>
</dbReference>
<dbReference type="EC" id="2.7.13.3" evidence="2"/>
<feature type="domain" description="PAC" evidence="8">
    <location>
        <begin position="74"/>
        <end position="129"/>
    </location>
</feature>
<dbReference type="EMBL" id="AP027370">
    <property type="protein sequence ID" value="BDY13607.1"/>
    <property type="molecule type" value="Genomic_DNA"/>
</dbReference>
<organism evidence="9 10">
    <name type="scientific">Hydrogenimonas cancrithermarum</name>
    <dbReference type="NCBI Taxonomy" id="2993563"/>
    <lineage>
        <taxon>Bacteria</taxon>
        <taxon>Pseudomonadati</taxon>
        <taxon>Campylobacterota</taxon>
        <taxon>Epsilonproteobacteria</taxon>
        <taxon>Campylobacterales</taxon>
        <taxon>Hydrogenimonadaceae</taxon>
        <taxon>Hydrogenimonas</taxon>
    </lineage>
</organism>
<dbReference type="InterPro" id="IPR000700">
    <property type="entry name" value="PAS-assoc_C"/>
</dbReference>
<feature type="domain" description="Histidine kinase" evidence="6">
    <location>
        <begin position="410"/>
        <end position="628"/>
    </location>
</feature>
<dbReference type="RefSeq" id="WP_286336555.1">
    <property type="nucleotide sequence ID" value="NZ_AP027370.1"/>
</dbReference>
<dbReference type="Pfam" id="PF00989">
    <property type="entry name" value="PAS"/>
    <property type="match status" value="1"/>
</dbReference>
<dbReference type="Gene3D" id="1.10.287.130">
    <property type="match status" value="1"/>
</dbReference>
<feature type="domain" description="PAS" evidence="7">
    <location>
        <begin position="2"/>
        <end position="75"/>
    </location>
</feature>
<keyword evidence="10" id="KW-1185">Reference proteome</keyword>
<keyword evidence="3" id="KW-0597">Phosphoprotein</keyword>
<keyword evidence="5" id="KW-0418">Kinase</keyword>
<dbReference type="InterPro" id="IPR035965">
    <property type="entry name" value="PAS-like_dom_sf"/>
</dbReference>
<dbReference type="InterPro" id="IPR005467">
    <property type="entry name" value="His_kinase_dom"/>
</dbReference>
<evidence type="ECO:0000256" key="2">
    <source>
        <dbReference type="ARBA" id="ARBA00012438"/>
    </source>
</evidence>
<name>A0ABN6WZ62_9BACT</name>
<dbReference type="SMART" id="SM00091">
    <property type="entry name" value="PAS"/>
    <property type="match status" value="3"/>
</dbReference>
<dbReference type="CDD" id="cd00130">
    <property type="entry name" value="PAS"/>
    <property type="match status" value="3"/>
</dbReference>
<dbReference type="SMART" id="SM00387">
    <property type="entry name" value="HATPase_c"/>
    <property type="match status" value="1"/>
</dbReference>
<evidence type="ECO:0000259" key="7">
    <source>
        <dbReference type="PROSITE" id="PS50112"/>
    </source>
</evidence>
<dbReference type="Gene3D" id="2.10.70.100">
    <property type="match status" value="1"/>
</dbReference>
<protein>
    <recommendedName>
        <fullName evidence="2">histidine kinase</fullName>
        <ecNumber evidence="2">2.7.13.3</ecNumber>
    </recommendedName>
</protein>
<dbReference type="Pfam" id="PF08448">
    <property type="entry name" value="PAS_4"/>
    <property type="match status" value="1"/>
</dbReference>
<comment type="catalytic activity">
    <reaction evidence="1">
        <text>ATP + protein L-histidine = ADP + protein N-phospho-L-histidine.</text>
        <dbReference type="EC" id="2.7.13.3"/>
    </reaction>
</comment>
<dbReference type="InterPro" id="IPR036890">
    <property type="entry name" value="HATPase_C_sf"/>
</dbReference>
<dbReference type="Gene3D" id="3.30.450.20">
    <property type="entry name" value="PAS domain"/>
    <property type="match status" value="3"/>
</dbReference>
<dbReference type="Pfam" id="PF02518">
    <property type="entry name" value="HATPase_c"/>
    <property type="match status" value="1"/>
</dbReference>
<dbReference type="SMART" id="SM00086">
    <property type="entry name" value="PAC"/>
    <property type="match status" value="2"/>
</dbReference>
<dbReference type="PROSITE" id="PS50113">
    <property type="entry name" value="PAC"/>
    <property type="match status" value="3"/>
</dbReference>
<dbReference type="SUPFAM" id="SSF55874">
    <property type="entry name" value="ATPase domain of HSP90 chaperone/DNA topoisomerase II/histidine kinase"/>
    <property type="match status" value="1"/>
</dbReference>
<dbReference type="NCBIfam" id="TIGR00229">
    <property type="entry name" value="sensory_box"/>
    <property type="match status" value="3"/>
</dbReference>
<evidence type="ECO:0000259" key="6">
    <source>
        <dbReference type="PROSITE" id="PS50109"/>
    </source>
</evidence>
<feature type="domain" description="PAC" evidence="8">
    <location>
        <begin position="209"/>
        <end position="261"/>
    </location>
</feature>
<proteinExistence type="predicted"/>
<dbReference type="InterPro" id="IPR013767">
    <property type="entry name" value="PAS_fold"/>
</dbReference>
<evidence type="ECO:0000256" key="4">
    <source>
        <dbReference type="ARBA" id="ARBA00022679"/>
    </source>
</evidence>
<gene>
    <name evidence="9" type="ORF">HCR_19190</name>
</gene>
<sequence>MEIIDYEDLVENSDDIIWQTDAKGRITYINRAIETELGYRRDEIIGTTVPPHIPEEEKGRYEKISYLLREVSPRSFEGLVHSVRHKDGRTFLFEIKGKPFFDSNGTFLGYRGISRKVPDSTSAEKRLSDRILGEHIIFESIINTLPIRIFWKDRNFRYLGANRLFLQDLGIETLDEILGKEDFTLLKSETAEICRRGDLEILHTGRDMYGEEEVIYTHTGKKMWVSLYKTPLQDHSGNIFGILGAYIDITKLKTQEIQLKENAYRLKEAQQMAKIGYWDFNLRDKSISWSEETYRIFGYTPMEQPISFETFFQHIVPEDRERLLQALERATENRDSEFNIVYTIRKKDGTEAILHSSAHLIYDFQQRPHWMKGVVQDITQSHRLQKENEAKQALLMHQTRLAQMGRLLNNIAHQWKQPLAELNALLLDMDTDYHHGTLDEKRFNWYFEQFEKVTGFMGDTIETFHEYTTPSKELTLIEPAEALDEALALLRSRIEEVGAKVEIRHRTCVKTVGTKQDMVHLFLVLLNNALDALDARQTKNPQIEIFIKTYRSEKESRCEISICDNAGGITPEVAKQMFDPYFTTKFKEKGRGIGLYMAKMIVENRMQGTLKLADAEKSLFKIILKGIV</sequence>
<accession>A0ABN6WZ62</accession>
<dbReference type="InterPro" id="IPR000014">
    <property type="entry name" value="PAS"/>
</dbReference>
<dbReference type="InterPro" id="IPR013655">
    <property type="entry name" value="PAS_fold_3"/>
</dbReference>
<evidence type="ECO:0000313" key="9">
    <source>
        <dbReference type="EMBL" id="BDY13607.1"/>
    </source>
</evidence>